<evidence type="ECO:0000256" key="6">
    <source>
        <dbReference type="RuleBase" id="RU003968"/>
    </source>
</evidence>
<evidence type="ECO:0000259" key="7">
    <source>
        <dbReference type="PROSITE" id="PS00623"/>
    </source>
</evidence>
<feature type="domain" description="Glucose-methanol-choline oxidoreductase N-terminal" evidence="8">
    <location>
        <begin position="258"/>
        <end position="272"/>
    </location>
</feature>
<dbReference type="Pfam" id="PF00732">
    <property type="entry name" value="GMC_oxred_N"/>
    <property type="match status" value="1"/>
</dbReference>
<dbReference type="InterPro" id="IPR036188">
    <property type="entry name" value="FAD/NAD-bd_sf"/>
</dbReference>
<feature type="binding site" evidence="5">
    <location>
        <position position="83"/>
    </location>
    <ligand>
        <name>FAD</name>
        <dbReference type="ChEBI" id="CHEBI:57692"/>
    </ligand>
</feature>
<accession>A0A6M8UTU6</accession>
<sequence>MKEYDYIIVGGGSSGCIVAARLVREQRARVLLLEAGSGHYNPVLKMPAGYMKYLASDAYLTMHQTEPQPQLDGRGVIVPQAKVLGGGSTVNAMVYMRGHTQDYDDWNAHVAGSGIDWSWQTLLPHFTAIEDNDHLGAPNHGVGGPMKVSHLGHFSPLSRAYVKTMQGLGIPYTPDFNTGNPFGVGFMQHTIDWKTRKRCSVVDAFIEPLRDDVNLFIETNAQVEEILFEGDRAVGVRYQRKGVSESARATREVILSAGAYQTPKILMLSGIGPKQHLEEQGITVRLDLPGVGQNLQDHYEVPVVATTNGAFGYYGQDKGWPMVKAGLQYMLFKSGPVTTTGVETCAFFDPLDFNATPTIQMFCVPTVYLDRDVMGQDPGHGVTVNSLLLRPKATGRVWLRSRDPADLPHVDTQIFGHPDDLARTIAGFRFARQVVNALPLHEMIEKEIFPGEETLSDEAIAAHCKRMVKTGYHPVGTCRMGSDDDPMAVLTADLRVRGIRGLRVVDASMMPNIISGNTNAIVMAVAHRAADFIMNFEVVDNIAAGQPEGEVA</sequence>
<dbReference type="Gene3D" id="3.30.560.10">
    <property type="entry name" value="Glucose Oxidase, domain 3"/>
    <property type="match status" value="1"/>
</dbReference>
<dbReference type="Pfam" id="PF05199">
    <property type="entry name" value="GMC_oxred_C"/>
    <property type="match status" value="1"/>
</dbReference>
<feature type="binding site" evidence="5">
    <location>
        <position position="223"/>
    </location>
    <ligand>
        <name>FAD</name>
        <dbReference type="ChEBI" id="CHEBI:57692"/>
    </ligand>
</feature>
<evidence type="ECO:0000256" key="3">
    <source>
        <dbReference type="ARBA" id="ARBA00022630"/>
    </source>
</evidence>
<dbReference type="SUPFAM" id="SSF51905">
    <property type="entry name" value="FAD/NAD(P)-binding domain"/>
    <property type="match status" value="1"/>
</dbReference>
<dbReference type="Gene3D" id="3.50.50.60">
    <property type="entry name" value="FAD/NAD(P)-binding domain"/>
    <property type="match status" value="1"/>
</dbReference>
<gene>
    <name evidence="9" type="ORF">PMPD1_3577</name>
</gene>
<dbReference type="InterPro" id="IPR007867">
    <property type="entry name" value="GMC_OxRtase_C"/>
</dbReference>
<dbReference type="GO" id="GO:0016614">
    <property type="term" value="F:oxidoreductase activity, acting on CH-OH group of donors"/>
    <property type="evidence" value="ECO:0007669"/>
    <property type="project" value="InterPro"/>
</dbReference>
<dbReference type="AlphaFoldDB" id="A0A6M8UTU6"/>
<dbReference type="PROSITE" id="PS00623">
    <property type="entry name" value="GMC_OXRED_1"/>
    <property type="match status" value="1"/>
</dbReference>
<evidence type="ECO:0000256" key="2">
    <source>
        <dbReference type="ARBA" id="ARBA00010790"/>
    </source>
</evidence>
<keyword evidence="3 6" id="KW-0285">Flavoprotein</keyword>
<dbReference type="KEGG" id="pmak:PMPD1_3577"/>
<proteinExistence type="inferred from homology"/>
<evidence type="ECO:0000256" key="5">
    <source>
        <dbReference type="PIRSR" id="PIRSR000137-2"/>
    </source>
</evidence>
<dbReference type="InterPro" id="IPR000172">
    <property type="entry name" value="GMC_OxRdtase_N"/>
</dbReference>
<dbReference type="GO" id="GO:0050660">
    <property type="term" value="F:flavin adenine dinucleotide binding"/>
    <property type="evidence" value="ECO:0007669"/>
    <property type="project" value="InterPro"/>
</dbReference>
<dbReference type="EMBL" id="CP054212">
    <property type="protein sequence ID" value="QKJ88493.1"/>
    <property type="molecule type" value="Genomic_DNA"/>
</dbReference>
<dbReference type="Proteomes" id="UP000505325">
    <property type="component" value="Chromosome"/>
</dbReference>
<evidence type="ECO:0000256" key="1">
    <source>
        <dbReference type="ARBA" id="ARBA00001974"/>
    </source>
</evidence>
<feature type="binding site" evidence="5">
    <location>
        <begin position="91"/>
        <end position="94"/>
    </location>
    <ligand>
        <name>FAD</name>
        <dbReference type="ChEBI" id="CHEBI:57692"/>
    </ligand>
</feature>
<dbReference type="PANTHER" id="PTHR11552">
    <property type="entry name" value="GLUCOSE-METHANOL-CHOLINE GMC OXIDOREDUCTASE"/>
    <property type="match status" value="1"/>
</dbReference>
<reference evidence="9 10" key="1">
    <citation type="submission" date="2020-06" db="EMBL/GenBank/DDBJ databases">
        <title>Genome sequence of Paramixta manurensis strain PD-1.</title>
        <authorList>
            <person name="Lee C.W."/>
            <person name="Kim J."/>
        </authorList>
    </citation>
    <scope>NUCLEOTIDE SEQUENCE [LARGE SCALE GENOMIC DNA]</scope>
    <source>
        <strain evidence="9 10">PD-1</strain>
    </source>
</reference>
<protein>
    <submittedName>
        <fullName evidence="9">Sorbosone dehydrogenase</fullName>
    </submittedName>
</protein>
<dbReference type="SUPFAM" id="SSF54373">
    <property type="entry name" value="FAD-linked reductases, C-terminal domain"/>
    <property type="match status" value="1"/>
</dbReference>
<evidence type="ECO:0000256" key="4">
    <source>
        <dbReference type="ARBA" id="ARBA00022827"/>
    </source>
</evidence>
<dbReference type="RefSeq" id="WP_173635347.1">
    <property type="nucleotide sequence ID" value="NZ_CP054212.1"/>
</dbReference>
<dbReference type="InterPro" id="IPR012132">
    <property type="entry name" value="GMC_OxRdtase"/>
</dbReference>
<comment type="similarity">
    <text evidence="2 6">Belongs to the GMC oxidoreductase family.</text>
</comment>
<organism evidence="9 10">
    <name type="scientific">Paramixta manurensis</name>
    <dbReference type="NCBI Taxonomy" id="2740817"/>
    <lineage>
        <taxon>Bacteria</taxon>
        <taxon>Pseudomonadati</taxon>
        <taxon>Pseudomonadota</taxon>
        <taxon>Gammaproteobacteria</taxon>
        <taxon>Enterobacterales</taxon>
        <taxon>Erwiniaceae</taxon>
        <taxon>Paramixta</taxon>
    </lineage>
</organism>
<evidence type="ECO:0000313" key="9">
    <source>
        <dbReference type="EMBL" id="QKJ88493.1"/>
    </source>
</evidence>
<keyword evidence="4 5" id="KW-0274">FAD</keyword>
<dbReference type="PIRSF" id="PIRSF000137">
    <property type="entry name" value="Alcohol_oxidase"/>
    <property type="match status" value="1"/>
</dbReference>
<feature type="domain" description="Glucose-methanol-choline oxidoreductase N-terminal" evidence="7">
    <location>
        <begin position="81"/>
        <end position="104"/>
    </location>
</feature>
<dbReference type="PROSITE" id="PS51257">
    <property type="entry name" value="PROKAR_LIPOPROTEIN"/>
    <property type="match status" value="1"/>
</dbReference>
<dbReference type="PROSITE" id="PS00624">
    <property type="entry name" value="GMC_OXRED_2"/>
    <property type="match status" value="1"/>
</dbReference>
<keyword evidence="10" id="KW-1185">Reference proteome</keyword>
<name>A0A6M8UTU6_9GAMM</name>
<dbReference type="PANTHER" id="PTHR11552:SF147">
    <property type="entry name" value="CHOLINE DEHYDROGENASE, MITOCHONDRIAL"/>
    <property type="match status" value="1"/>
</dbReference>
<evidence type="ECO:0000259" key="8">
    <source>
        <dbReference type="PROSITE" id="PS00624"/>
    </source>
</evidence>
<comment type="cofactor">
    <cofactor evidence="1 5">
        <name>FAD</name>
        <dbReference type="ChEBI" id="CHEBI:57692"/>
    </cofactor>
</comment>
<evidence type="ECO:0000313" key="10">
    <source>
        <dbReference type="Proteomes" id="UP000505325"/>
    </source>
</evidence>